<keyword evidence="2" id="KW-0472">Membrane</keyword>
<evidence type="ECO:0000256" key="1">
    <source>
        <dbReference type="SAM" id="Coils"/>
    </source>
</evidence>
<protein>
    <submittedName>
        <fullName evidence="3">Transport protein</fullName>
    </submittedName>
</protein>
<sequence length="124" mass="14191">MTINWTEIILALLGTNGITLLTSMLMFKQKKEKMETEIDSSTLDNLEKGFAIQGAQLKKAQEEILSYQQSLHNAYQKIQELYNELNDIKTELKCAKDDRDLLKKQIEKLSKPVTRKTSTKNAGK</sequence>
<reference evidence="3" key="1">
    <citation type="journal article" date="2021" name="Proc. Natl. Acad. Sci. U.S.A.">
        <title>A Catalog of Tens of Thousands of Viruses from Human Metagenomes Reveals Hidden Associations with Chronic Diseases.</title>
        <authorList>
            <person name="Tisza M.J."/>
            <person name="Buck C.B."/>
        </authorList>
    </citation>
    <scope>NUCLEOTIDE SEQUENCE</scope>
    <source>
        <strain evidence="3">Ct04y17</strain>
    </source>
</reference>
<evidence type="ECO:0000313" key="3">
    <source>
        <dbReference type="EMBL" id="DAF50768.1"/>
    </source>
</evidence>
<keyword evidence="2" id="KW-0812">Transmembrane</keyword>
<evidence type="ECO:0000256" key="2">
    <source>
        <dbReference type="SAM" id="Phobius"/>
    </source>
</evidence>
<dbReference type="EMBL" id="BK032600">
    <property type="protein sequence ID" value="DAF50768.1"/>
    <property type="molecule type" value="Genomic_DNA"/>
</dbReference>
<name>A0A8S5SIJ4_9CAUD</name>
<keyword evidence="2" id="KW-1133">Transmembrane helix</keyword>
<feature type="transmembrane region" description="Helical" evidence="2">
    <location>
        <begin position="6"/>
        <end position="27"/>
    </location>
</feature>
<keyword evidence="1" id="KW-0175">Coiled coil</keyword>
<organism evidence="3">
    <name type="scientific">Myoviridae sp. ct04y17</name>
    <dbReference type="NCBI Taxonomy" id="2827652"/>
    <lineage>
        <taxon>Viruses</taxon>
        <taxon>Duplodnaviria</taxon>
        <taxon>Heunggongvirae</taxon>
        <taxon>Uroviricota</taxon>
        <taxon>Caudoviricetes</taxon>
    </lineage>
</organism>
<feature type="coiled-coil region" evidence="1">
    <location>
        <begin position="43"/>
        <end position="105"/>
    </location>
</feature>
<accession>A0A8S5SIJ4</accession>
<proteinExistence type="predicted"/>